<dbReference type="AlphaFoldDB" id="A0A521B8J6"/>
<gene>
    <name evidence="7" type="ORF">SAMN06265219_10298</name>
</gene>
<keyword evidence="1" id="KW-0645">Protease</keyword>
<dbReference type="EMBL" id="FXTP01000002">
    <property type="protein sequence ID" value="SMO43424.1"/>
    <property type="molecule type" value="Genomic_DNA"/>
</dbReference>
<dbReference type="GO" id="GO:0008239">
    <property type="term" value="F:dipeptidyl-peptidase activity"/>
    <property type="evidence" value="ECO:0007669"/>
    <property type="project" value="TreeGrafter"/>
</dbReference>
<evidence type="ECO:0000259" key="5">
    <source>
        <dbReference type="Pfam" id="PF00326"/>
    </source>
</evidence>
<evidence type="ECO:0000256" key="1">
    <source>
        <dbReference type="ARBA" id="ARBA00022670"/>
    </source>
</evidence>
<keyword evidence="3" id="KW-0325">Glycoprotein</keyword>
<dbReference type="Pfam" id="PF00930">
    <property type="entry name" value="DPPIV_N"/>
    <property type="match status" value="1"/>
</dbReference>
<dbReference type="InterPro" id="IPR002469">
    <property type="entry name" value="Peptidase_S9B_N"/>
</dbReference>
<dbReference type="PANTHER" id="PTHR11731">
    <property type="entry name" value="PROTEASE FAMILY S9B,C DIPEPTIDYL-PEPTIDASE IV-RELATED"/>
    <property type="match status" value="1"/>
</dbReference>
<feature type="domain" description="Peptidase S9 prolyl oligopeptidase catalytic" evidence="5">
    <location>
        <begin position="530"/>
        <end position="724"/>
    </location>
</feature>
<keyword evidence="2" id="KW-0378">Hydrolase</keyword>
<keyword evidence="8" id="KW-1185">Reference proteome</keyword>
<dbReference type="GO" id="GO:0006508">
    <property type="term" value="P:proteolysis"/>
    <property type="evidence" value="ECO:0007669"/>
    <property type="project" value="UniProtKB-KW"/>
</dbReference>
<feature type="domain" description="Dipeptidylpeptidase IV N-terminal" evidence="6">
    <location>
        <begin position="97"/>
        <end position="440"/>
    </location>
</feature>
<organism evidence="7 8">
    <name type="scientific">Gracilimonas mengyeensis</name>
    <dbReference type="NCBI Taxonomy" id="1302730"/>
    <lineage>
        <taxon>Bacteria</taxon>
        <taxon>Pseudomonadati</taxon>
        <taxon>Balneolota</taxon>
        <taxon>Balneolia</taxon>
        <taxon>Balneolales</taxon>
        <taxon>Balneolaceae</taxon>
        <taxon>Gracilimonas</taxon>
    </lineage>
</organism>
<reference evidence="7 8" key="1">
    <citation type="submission" date="2017-05" db="EMBL/GenBank/DDBJ databases">
        <authorList>
            <person name="Varghese N."/>
            <person name="Submissions S."/>
        </authorList>
    </citation>
    <scope>NUCLEOTIDE SEQUENCE [LARGE SCALE GENOMIC DNA]</scope>
    <source>
        <strain evidence="7 8">DSM 21985</strain>
    </source>
</reference>
<dbReference type="Gene3D" id="3.40.50.1820">
    <property type="entry name" value="alpha/beta hydrolase"/>
    <property type="match status" value="1"/>
</dbReference>
<dbReference type="SUPFAM" id="SSF53474">
    <property type="entry name" value="alpha/beta-Hydrolases"/>
    <property type="match status" value="1"/>
</dbReference>
<dbReference type="PANTHER" id="PTHR11731:SF193">
    <property type="entry name" value="DIPEPTIDYL PEPTIDASE 9"/>
    <property type="match status" value="1"/>
</dbReference>
<dbReference type="FunFam" id="3.40.50.1820:FF:000003">
    <property type="entry name" value="Dipeptidyl peptidase 4"/>
    <property type="match status" value="1"/>
</dbReference>
<evidence type="ECO:0000313" key="8">
    <source>
        <dbReference type="Proteomes" id="UP000317557"/>
    </source>
</evidence>
<dbReference type="PROSITE" id="PS00708">
    <property type="entry name" value="PRO_ENDOPEP_SER"/>
    <property type="match status" value="1"/>
</dbReference>
<evidence type="ECO:0000256" key="4">
    <source>
        <dbReference type="SAM" id="SignalP"/>
    </source>
</evidence>
<protein>
    <submittedName>
        <fullName evidence="7">Dipeptidyl-peptidase-4</fullName>
    </submittedName>
</protein>
<feature type="signal peptide" evidence="4">
    <location>
        <begin position="1"/>
        <end position="20"/>
    </location>
</feature>
<dbReference type="InterPro" id="IPR029058">
    <property type="entry name" value="AB_hydrolase_fold"/>
</dbReference>
<dbReference type="Pfam" id="PF00326">
    <property type="entry name" value="Peptidase_S9"/>
    <property type="match status" value="1"/>
</dbReference>
<dbReference type="OrthoDB" id="9812921at2"/>
<feature type="chain" id="PRO_5022159181" evidence="4">
    <location>
        <begin position="21"/>
        <end position="724"/>
    </location>
</feature>
<dbReference type="SUPFAM" id="SSF82171">
    <property type="entry name" value="DPP6 N-terminal domain-like"/>
    <property type="match status" value="1"/>
</dbReference>
<evidence type="ECO:0000313" key="7">
    <source>
        <dbReference type="EMBL" id="SMO43424.1"/>
    </source>
</evidence>
<dbReference type="SMR" id="A0A521B8J6"/>
<dbReference type="InterPro" id="IPR050278">
    <property type="entry name" value="Serine_Prot_S9B/DPPIV"/>
</dbReference>
<sequence>MKALKLTVLILALCSVATVAQQQKPITFDHLFDDTFAPNSVENIRWMNDGEYYSATRDNQIVRYNIVDGEEEVLFDGSNFTGTDGESPFNLQGYQFSADESKLLLKTDVEQIWRRSTRENYYVYDIDQEELIKLTDSEEKQQYAELSPAGDRAAFVRNNNLFWVDLETGEETQITSDGEFNKIINGAADWVYEEEFGFAKAWFWSPDGDRIAFYRFNEERVKEFFMTGWGGLYPQQVRFKYPKAGEQNSIVSIHVYHICNGETVTMDVGEEDNQYIPRVNWTRNNNLLSFYRMNRLQNKLELLFADAETGESEVVLTEESDAWIDVHDNLYFLENGKQFITTSEKDGYNHVYLYDMQGEELEQITRGEWEVTNLIGHNEDNYRLYYVSTEESPLQRHLYSIRVDGDRKKKLTEKAGWHGINMSRDFKYYIDNWSDYDKPPVVTLYRQNGKKVRVIEQNSELAEMLDEYAFINKEFLTLDVNGASLNGYMMKPANFDSTQQYPMLMYVYGGPGSQTVTRRFESGQRGMWHQFLANQGYIILSVDNRGTGARGRDFEKQTYKKLGQFETADQIAAAQQVAKLPYVDENRVGIWGWSYGGYMSSLALAEGADVFSTAIAVAPVTHWRLYDTIYTERFMQTPQMNPQGYNSGAPLLKADQIEGNYLLVHGTGDDNVHFQNAVEMVNALVAADVDFETMFYPNRNHGIYGGNTRNHLYRLMSDFILENL</sequence>
<accession>A0A521B8J6</accession>
<evidence type="ECO:0000256" key="2">
    <source>
        <dbReference type="ARBA" id="ARBA00022801"/>
    </source>
</evidence>
<dbReference type="InterPro" id="IPR002471">
    <property type="entry name" value="Pept_S9_AS"/>
</dbReference>
<dbReference type="InterPro" id="IPR001375">
    <property type="entry name" value="Peptidase_S9_cat"/>
</dbReference>
<evidence type="ECO:0000259" key="6">
    <source>
        <dbReference type="Pfam" id="PF00930"/>
    </source>
</evidence>
<dbReference type="Proteomes" id="UP000317557">
    <property type="component" value="Unassembled WGS sequence"/>
</dbReference>
<name>A0A521B8J6_9BACT</name>
<dbReference type="Gene3D" id="2.140.10.30">
    <property type="entry name" value="Dipeptidylpeptidase IV, N-terminal domain"/>
    <property type="match status" value="1"/>
</dbReference>
<evidence type="ECO:0000256" key="3">
    <source>
        <dbReference type="ARBA" id="ARBA00023180"/>
    </source>
</evidence>
<proteinExistence type="predicted"/>
<dbReference type="RefSeq" id="WP_142453115.1">
    <property type="nucleotide sequence ID" value="NZ_FXTP01000002.1"/>
</dbReference>
<dbReference type="GO" id="GO:0004252">
    <property type="term" value="F:serine-type endopeptidase activity"/>
    <property type="evidence" value="ECO:0007669"/>
    <property type="project" value="InterPro"/>
</dbReference>
<keyword evidence="4" id="KW-0732">Signal</keyword>